<proteinExistence type="predicted"/>
<feature type="transmembrane region" description="Helical" evidence="1">
    <location>
        <begin position="32"/>
        <end position="51"/>
    </location>
</feature>
<dbReference type="Pfam" id="PF20059">
    <property type="entry name" value="DUF6458"/>
    <property type="match status" value="1"/>
</dbReference>
<evidence type="ECO:0000313" key="6">
    <source>
        <dbReference type="Proteomes" id="UP000249334"/>
    </source>
</evidence>
<keyword evidence="1" id="KW-0472">Membrane</keyword>
<evidence type="ECO:0000313" key="4">
    <source>
        <dbReference type="EMBL" id="SCE78522.1"/>
    </source>
</evidence>
<dbReference type="AlphaFoldDB" id="A0A1C4V3G3"/>
<keyword evidence="1" id="KW-1133">Transmembrane helix</keyword>
<dbReference type="EMBL" id="PXXW01000001">
    <property type="protein sequence ID" value="RAO06431.1"/>
    <property type="molecule type" value="Genomic_DNA"/>
</dbReference>
<evidence type="ECO:0000313" key="3">
    <source>
        <dbReference type="EMBL" id="RAO06431.1"/>
    </source>
</evidence>
<keyword evidence="6" id="KW-1185">Reference proteome</keyword>
<accession>A0A1C4V3G3</accession>
<dbReference type="EMBL" id="FMCR01000001">
    <property type="protein sequence ID" value="SCE78522.1"/>
    <property type="molecule type" value="Genomic_DNA"/>
</dbReference>
<dbReference type="Proteomes" id="UP000198864">
    <property type="component" value="Unassembled WGS sequence"/>
</dbReference>
<keyword evidence="1" id="KW-0812">Transmembrane</keyword>
<protein>
    <recommendedName>
        <fullName evidence="2">DUF6458 domain-containing protein</fullName>
    </recommendedName>
</protein>
<name>A0A1C4V3G3_9ACTN</name>
<evidence type="ECO:0000259" key="2">
    <source>
        <dbReference type="Pfam" id="PF20059"/>
    </source>
</evidence>
<sequence length="95" mass="10433">MGIGGSIFLIALGAIFAFAVEADLGWLDLAVVGWVLMLAGVAGLLTTLYFWNSRRRPAVAAPVREERVVADRVVPVQDNQVVQEYREVRRPGRPV</sequence>
<organism evidence="4 5">
    <name type="scientific">Micromonospora saelicesensis</name>
    <dbReference type="NCBI Taxonomy" id="285676"/>
    <lineage>
        <taxon>Bacteria</taxon>
        <taxon>Bacillati</taxon>
        <taxon>Actinomycetota</taxon>
        <taxon>Actinomycetes</taxon>
        <taxon>Micromonosporales</taxon>
        <taxon>Micromonosporaceae</taxon>
        <taxon>Micromonospora</taxon>
    </lineage>
</organism>
<dbReference type="RefSeq" id="WP_091396272.1">
    <property type="nucleotide sequence ID" value="NZ_FMCR01000001.1"/>
</dbReference>
<feature type="domain" description="DUF6458" evidence="2">
    <location>
        <begin position="1"/>
        <end position="62"/>
    </location>
</feature>
<gene>
    <name evidence="4" type="ORF">GA0070561_1628</name>
    <name evidence="3" type="ORF">GAR05_00126</name>
</gene>
<dbReference type="Proteomes" id="UP000249334">
    <property type="component" value="Unassembled WGS sequence"/>
</dbReference>
<evidence type="ECO:0000313" key="5">
    <source>
        <dbReference type="Proteomes" id="UP000198864"/>
    </source>
</evidence>
<reference evidence="3 6" key="2">
    <citation type="submission" date="2018-03" db="EMBL/GenBank/DDBJ databases">
        <title>Genomic framework for the identification of Micromonospora saelicesensis and Micromonospora noduli.</title>
        <authorList>
            <person name="Riesco R."/>
            <person name="Trujillo M.E."/>
        </authorList>
    </citation>
    <scope>NUCLEOTIDE SEQUENCE [LARGE SCALE GENOMIC DNA]</scope>
    <source>
        <strain evidence="3 6">GAR05</strain>
    </source>
</reference>
<dbReference type="STRING" id="285676.GA0070561_1628"/>
<evidence type="ECO:0000256" key="1">
    <source>
        <dbReference type="SAM" id="Phobius"/>
    </source>
</evidence>
<dbReference type="InterPro" id="IPR045597">
    <property type="entry name" value="DUF6458"/>
</dbReference>
<reference evidence="4 5" key="1">
    <citation type="submission" date="2016-06" db="EMBL/GenBank/DDBJ databases">
        <authorList>
            <person name="Kjaerup R.B."/>
            <person name="Dalgaard T.S."/>
            <person name="Juul-Madsen H.R."/>
        </authorList>
    </citation>
    <scope>NUCLEOTIDE SEQUENCE [LARGE SCALE GENOMIC DNA]</scope>
    <source>
        <strain evidence="4 5">DSM 44871</strain>
    </source>
</reference>